<comment type="caution">
    <text evidence="1">The sequence shown here is derived from an EMBL/GenBank/DDBJ whole genome shotgun (WGS) entry which is preliminary data.</text>
</comment>
<sequence length="93" mass="10919">MTNLCFIILGRVIVEPCILWEERPGFWEIWSSFPTIDLRGKQMSICKKEECGHEEVRKMCILPPDGWNRRHSHPDPLCVGMSWCVSYVIRAKK</sequence>
<reference evidence="1" key="1">
    <citation type="submission" date="2020-08" db="EMBL/GenBank/DDBJ databases">
        <title>Multicomponent nature underlies the extraordinary mechanical properties of spider dragline silk.</title>
        <authorList>
            <person name="Kono N."/>
            <person name="Nakamura H."/>
            <person name="Mori M."/>
            <person name="Yoshida Y."/>
            <person name="Ohtoshi R."/>
            <person name="Malay A.D."/>
            <person name="Moran D.A.P."/>
            <person name="Tomita M."/>
            <person name="Numata K."/>
            <person name="Arakawa K."/>
        </authorList>
    </citation>
    <scope>NUCLEOTIDE SEQUENCE</scope>
</reference>
<accession>A0A8X6I477</accession>
<evidence type="ECO:0000313" key="1">
    <source>
        <dbReference type="EMBL" id="GFS30085.1"/>
    </source>
</evidence>
<organism evidence="1 2">
    <name type="scientific">Nephila pilipes</name>
    <name type="common">Giant wood spider</name>
    <name type="synonym">Nephila maculata</name>
    <dbReference type="NCBI Taxonomy" id="299642"/>
    <lineage>
        <taxon>Eukaryota</taxon>
        <taxon>Metazoa</taxon>
        <taxon>Ecdysozoa</taxon>
        <taxon>Arthropoda</taxon>
        <taxon>Chelicerata</taxon>
        <taxon>Arachnida</taxon>
        <taxon>Araneae</taxon>
        <taxon>Araneomorphae</taxon>
        <taxon>Entelegynae</taxon>
        <taxon>Araneoidea</taxon>
        <taxon>Nephilidae</taxon>
        <taxon>Nephila</taxon>
    </lineage>
</organism>
<gene>
    <name evidence="1" type="ORF">NPIL_88912</name>
</gene>
<protein>
    <submittedName>
        <fullName evidence="1">Uncharacterized protein</fullName>
    </submittedName>
</protein>
<name>A0A8X6I477_NEPPI</name>
<proteinExistence type="predicted"/>
<dbReference type="EMBL" id="BMAW01041667">
    <property type="protein sequence ID" value="GFS30085.1"/>
    <property type="molecule type" value="Genomic_DNA"/>
</dbReference>
<keyword evidence="2" id="KW-1185">Reference proteome</keyword>
<dbReference type="Proteomes" id="UP000887013">
    <property type="component" value="Unassembled WGS sequence"/>
</dbReference>
<evidence type="ECO:0000313" key="2">
    <source>
        <dbReference type="Proteomes" id="UP000887013"/>
    </source>
</evidence>
<dbReference type="AlphaFoldDB" id="A0A8X6I477"/>